<keyword evidence="2" id="KW-0732">Signal</keyword>
<protein>
    <recommendedName>
        <fullName evidence="5">Secreted protein</fullName>
    </recommendedName>
</protein>
<evidence type="ECO:0000313" key="3">
    <source>
        <dbReference type="EMBL" id="KAG0558207.1"/>
    </source>
</evidence>
<evidence type="ECO:0008006" key="5">
    <source>
        <dbReference type="Google" id="ProtNLM"/>
    </source>
</evidence>
<evidence type="ECO:0000256" key="1">
    <source>
        <dbReference type="SAM" id="Phobius"/>
    </source>
</evidence>
<keyword evidence="4" id="KW-1185">Reference proteome</keyword>
<keyword evidence="1" id="KW-0812">Transmembrane</keyword>
<dbReference type="Proteomes" id="UP000822688">
    <property type="component" value="Chromosome 10"/>
</dbReference>
<organism evidence="3 4">
    <name type="scientific">Ceratodon purpureus</name>
    <name type="common">Fire moss</name>
    <name type="synonym">Dicranum purpureum</name>
    <dbReference type="NCBI Taxonomy" id="3225"/>
    <lineage>
        <taxon>Eukaryota</taxon>
        <taxon>Viridiplantae</taxon>
        <taxon>Streptophyta</taxon>
        <taxon>Embryophyta</taxon>
        <taxon>Bryophyta</taxon>
        <taxon>Bryophytina</taxon>
        <taxon>Bryopsida</taxon>
        <taxon>Dicranidae</taxon>
        <taxon>Pseudoditrichales</taxon>
        <taxon>Ditrichaceae</taxon>
        <taxon>Ceratodon</taxon>
    </lineage>
</organism>
<dbReference type="AlphaFoldDB" id="A0A8T0GI21"/>
<feature type="signal peptide" evidence="2">
    <location>
        <begin position="1"/>
        <end position="23"/>
    </location>
</feature>
<proteinExistence type="predicted"/>
<keyword evidence="1" id="KW-0472">Membrane</keyword>
<feature type="chain" id="PRO_5035723539" description="Secreted protein" evidence="2">
    <location>
        <begin position="24"/>
        <end position="87"/>
    </location>
</feature>
<accession>A0A8T0GI21</accession>
<comment type="caution">
    <text evidence="3">The sequence shown here is derived from an EMBL/GenBank/DDBJ whole genome shotgun (WGS) entry which is preliminary data.</text>
</comment>
<evidence type="ECO:0000313" key="4">
    <source>
        <dbReference type="Proteomes" id="UP000822688"/>
    </source>
</evidence>
<gene>
    <name evidence="3" type="ORF">KC19_10G012200</name>
</gene>
<name>A0A8T0GI21_CERPU</name>
<evidence type="ECO:0000256" key="2">
    <source>
        <dbReference type="SAM" id="SignalP"/>
    </source>
</evidence>
<sequence>MRRNWHILDLFLVKFFVIVEVPGTLELICCMHYSWVYVNDPITDQRQNDSIVQLTCFSLKIFELSSSKHSLLIRRFCLGWAQRLAQT</sequence>
<keyword evidence="1" id="KW-1133">Transmembrane helix</keyword>
<dbReference type="EMBL" id="CM026431">
    <property type="protein sequence ID" value="KAG0558207.1"/>
    <property type="molecule type" value="Genomic_DNA"/>
</dbReference>
<reference evidence="3" key="1">
    <citation type="submission" date="2020-06" db="EMBL/GenBank/DDBJ databases">
        <title>WGS assembly of Ceratodon purpureus strain R40.</title>
        <authorList>
            <person name="Carey S.B."/>
            <person name="Jenkins J."/>
            <person name="Shu S."/>
            <person name="Lovell J.T."/>
            <person name="Sreedasyam A."/>
            <person name="Maumus F."/>
            <person name="Tiley G.P."/>
            <person name="Fernandez-Pozo N."/>
            <person name="Barry K."/>
            <person name="Chen C."/>
            <person name="Wang M."/>
            <person name="Lipzen A."/>
            <person name="Daum C."/>
            <person name="Saski C.A."/>
            <person name="Payton A.C."/>
            <person name="Mcbreen J.C."/>
            <person name="Conrad R.E."/>
            <person name="Kollar L.M."/>
            <person name="Olsson S."/>
            <person name="Huttunen S."/>
            <person name="Landis J.B."/>
            <person name="Wickett N.J."/>
            <person name="Johnson M.G."/>
            <person name="Rensing S.A."/>
            <person name="Grimwood J."/>
            <person name="Schmutz J."/>
            <person name="Mcdaniel S.F."/>
        </authorList>
    </citation>
    <scope>NUCLEOTIDE SEQUENCE</scope>
    <source>
        <strain evidence="3">R40</strain>
    </source>
</reference>
<feature type="transmembrane region" description="Helical" evidence="1">
    <location>
        <begin position="12"/>
        <end position="35"/>
    </location>
</feature>